<dbReference type="PROSITE" id="PS01124">
    <property type="entry name" value="HTH_ARAC_FAMILY_2"/>
    <property type="match status" value="1"/>
</dbReference>
<accession>A0A2A5JUM8</accession>
<dbReference type="InterPro" id="IPR014710">
    <property type="entry name" value="RmlC-like_jellyroll"/>
</dbReference>
<dbReference type="InterPro" id="IPR018060">
    <property type="entry name" value="HTH_AraC"/>
</dbReference>
<comment type="caution">
    <text evidence="6">The sequence shown here is derived from an EMBL/GenBank/DDBJ whole genome shotgun (WGS) entry which is preliminary data.</text>
</comment>
<dbReference type="PROSITE" id="PS00041">
    <property type="entry name" value="HTH_ARAC_FAMILY_1"/>
    <property type="match status" value="1"/>
</dbReference>
<dbReference type="InterPro" id="IPR020449">
    <property type="entry name" value="Tscrpt_reg_AraC-type_HTH"/>
</dbReference>
<dbReference type="SUPFAM" id="SSF51182">
    <property type="entry name" value="RmlC-like cupins"/>
    <property type="match status" value="1"/>
</dbReference>
<reference evidence="7" key="1">
    <citation type="journal article" date="2019" name="Genome Announc.">
        <title>Draft Genome Sequence of Pseudoalteromonas piscicida Strain 36Y ROTHPW, an Hypersaline Seawater Isolate from the South Coast of Sonora, Mexico.</title>
        <authorList>
            <person name="Sanchez-Diaz R."/>
            <person name="Molina-Garza Z.J."/>
            <person name="Cruz-Suarez L.E."/>
            <person name="Selvin J."/>
            <person name="Kiran G.S."/>
            <person name="Ibarra-Gamez J.C."/>
            <person name="Gomez-Gil B."/>
            <person name="Galaviz-Silva L."/>
        </authorList>
    </citation>
    <scope>NUCLEOTIDE SEQUENCE [LARGE SCALE GENOMIC DNA]</scope>
    <source>
        <strain evidence="7">36Y_RITHPW</strain>
    </source>
</reference>
<evidence type="ECO:0000313" key="6">
    <source>
        <dbReference type="EMBL" id="PCK32991.1"/>
    </source>
</evidence>
<dbReference type="PANTHER" id="PTHR11019:SF199">
    <property type="entry name" value="HTH-TYPE TRANSCRIPTIONAL REGULATOR NIMR"/>
    <property type="match status" value="1"/>
</dbReference>
<keyword evidence="3" id="KW-0238">DNA-binding</keyword>
<protein>
    <submittedName>
        <fullName evidence="6">AraC family transcriptional regulator</fullName>
    </submittedName>
</protein>
<organism evidence="6 7">
    <name type="scientific">Pseudoalteromonas piscicida</name>
    <dbReference type="NCBI Taxonomy" id="43662"/>
    <lineage>
        <taxon>Bacteria</taxon>
        <taxon>Pseudomonadati</taxon>
        <taxon>Pseudomonadota</taxon>
        <taxon>Gammaproteobacteria</taxon>
        <taxon>Alteromonadales</taxon>
        <taxon>Pseudoalteromonadaceae</taxon>
        <taxon>Pseudoalteromonas</taxon>
    </lineage>
</organism>
<dbReference type="InterPro" id="IPR018062">
    <property type="entry name" value="HTH_AraC-typ_CS"/>
</dbReference>
<dbReference type="Proteomes" id="UP000228621">
    <property type="component" value="Unassembled WGS sequence"/>
</dbReference>
<evidence type="ECO:0000313" key="7">
    <source>
        <dbReference type="Proteomes" id="UP000228621"/>
    </source>
</evidence>
<feature type="domain" description="HTH araC/xylS-type" evidence="5">
    <location>
        <begin position="154"/>
        <end position="254"/>
    </location>
</feature>
<dbReference type="PRINTS" id="PR00032">
    <property type="entry name" value="HTHARAC"/>
</dbReference>
<name>A0A2A5JUM8_PSEO7</name>
<dbReference type="AlphaFoldDB" id="A0A2A5JUM8"/>
<dbReference type="PANTHER" id="PTHR11019">
    <property type="entry name" value="HTH-TYPE TRANSCRIPTIONAL REGULATOR NIMR"/>
    <property type="match status" value="1"/>
</dbReference>
<dbReference type="GO" id="GO:0003700">
    <property type="term" value="F:DNA-binding transcription factor activity"/>
    <property type="evidence" value="ECO:0007669"/>
    <property type="project" value="InterPro"/>
</dbReference>
<dbReference type="SUPFAM" id="SSF46689">
    <property type="entry name" value="Homeodomain-like"/>
    <property type="match status" value="1"/>
</dbReference>
<dbReference type="OrthoDB" id="5949386at2"/>
<proteinExistence type="predicted"/>
<evidence type="ECO:0000256" key="1">
    <source>
        <dbReference type="ARBA" id="ARBA00022491"/>
    </source>
</evidence>
<sequence length="263" mass="29992">MQANDLIKGSSDKQIVTKAINMASGYIDDFHSHSWHQIVFPLQGLLQSSIGDKSGIVPHNGMLYIPANTVHKSIAITDTQFLAIYLNPDKYVQYGDEPKTCLVTPFIKALILLLFENKTLTQAQSNITHLLTVLRDQIEIAKRYEIPLLIPTDKRLLSIFLQLKEQPDLPFTLKEWATKVGASERTLSRLCSREFSQSFSRWRQNVRLVLSLQLLESQKSIQEIAIELGYASDSAFVQAFKKLFNQTPRKYRIANLQHNVNSF</sequence>
<dbReference type="RefSeq" id="WP_099640890.1">
    <property type="nucleotide sequence ID" value="NZ_NKHF01000022.1"/>
</dbReference>
<dbReference type="Gene3D" id="1.10.10.60">
    <property type="entry name" value="Homeodomain-like"/>
    <property type="match status" value="2"/>
</dbReference>
<keyword evidence="1" id="KW-0678">Repressor</keyword>
<keyword evidence="7" id="KW-1185">Reference proteome</keyword>
<dbReference type="SMART" id="SM00342">
    <property type="entry name" value="HTH_ARAC"/>
    <property type="match status" value="1"/>
</dbReference>
<dbReference type="FunFam" id="1.10.10.60:FF:000132">
    <property type="entry name" value="AraC family transcriptional regulator"/>
    <property type="match status" value="1"/>
</dbReference>
<dbReference type="Gene3D" id="2.60.120.10">
    <property type="entry name" value="Jelly Rolls"/>
    <property type="match status" value="1"/>
</dbReference>
<evidence type="ECO:0000256" key="3">
    <source>
        <dbReference type="ARBA" id="ARBA00023125"/>
    </source>
</evidence>
<evidence type="ECO:0000256" key="4">
    <source>
        <dbReference type="ARBA" id="ARBA00023163"/>
    </source>
</evidence>
<gene>
    <name evidence="6" type="ORF">CEX98_04320</name>
</gene>
<evidence type="ECO:0000259" key="5">
    <source>
        <dbReference type="PROSITE" id="PS01124"/>
    </source>
</evidence>
<evidence type="ECO:0000256" key="2">
    <source>
        <dbReference type="ARBA" id="ARBA00023015"/>
    </source>
</evidence>
<keyword evidence="4" id="KW-0804">Transcription</keyword>
<dbReference type="EMBL" id="NKHF01000022">
    <property type="protein sequence ID" value="PCK32991.1"/>
    <property type="molecule type" value="Genomic_DNA"/>
</dbReference>
<keyword evidence="2" id="KW-0805">Transcription regulation</keyword>
<dbReference type="GO" id="GO:0043565">
    <property type="term" value="F:sequence-specific DNA binding"/>
    <property type="evidence" value="ECO:0007669"/>
    <property type="project" value="InterPro"/>
</dbReference>
<dbReference type="InterPro" id="IPR011051">
    <property type="entry name" value="RmlC_Cupin_sf"/>
</dbReference>
<dbReference type="Pfam" id="PF12833">
    <property type="entry name" value="HTH_18"/>
    <property type="match status" value="1"/>
</dbReference>
<dbReference type="InterPro" id="IPR009057">
    <property type="entry name" value="Homeodomain-like_sf"/>
</dbReference>